<keyword evidence="1" id="KW-0732">Signal</keyword>
<dbReference type="RefSeq" id="WP_063259712.1">
    <property type="nucleotide sequence ID" value="NZ_LJKE01000015.1"/>
</dbReference>
<dbReference type="AlphaFoldDB" id="A0A161TA81"/>
<organism evidence="6 7">
    <name type="scientific">Bacillus cereus</name>
    <dbReference type="NCBI Taxonomy" id="1396"/>
    <lineage>
        <taxon>Bacteria</taxon>
        <taxon>Bacillati</taxon>
        <taxon>Bacillota</taxon>
        <taxon>Bacilli</taxon>
        <taxon>Bacillales</taxon>
        <taxon>Bacillaceae</taxon>
        <taxon>Bacillus</taxon>
        <taxon>Bacillus cereus group</taxon>
    </lineage>
</organism>
<keyword evidence="2" id="KW-0175">Coiled coil</keyword>
<feature type="domain" description="M23ase beta-sheet core" evidence="4">
    <location>
        <begin position="350"/>
        <end position="439"/>
    </location>
</feature>
<dbReference type="Pfam" id="PF01551">
    <property type="entry name" value="Peptidase_M23"/>
    <property type="match status" value="1"/>
</dbReference>
<protein>
    <submittedName>
        <fullName evidence="6">Uncharacterized protein</fullName>
    </submittedName>
</protein>
<evidence type="ECO:0000259" key="5">
    <source>
        <dbReference type="Pfam" id="PF24568"/>
    </source>
</evidence>
<dbReference type="Proteomes" id="UP000076482">
    <property type="component" value="Unassembled WGS sequence"/>
</dbReference>
<sequence length="455" mass="51509">MKTWRMWSATMLATIIGTTHVYAQDELQVLQQKSQQSEASKAKLEQEQKKVKTELGDMEEQLNELNKQINETYIKVAEVEKEVKETEDKIVKKQNELIKMEADLEVKKEILGKNLRLLYSKGDVSVWEVLFESRELSDFLYRVDILKRVATGNQELTEEVKALIEKNKQEKSKLEVVKKEQEQRKKNLEGMKNTQILNQQKAQMLYGELQKKNVEIKTSIHSEEQEMESIEQQIVMVVQKREEERKKREAIERAQREAERAKKEAEEREKEKAKENGQGSNNGSSNGSNSNNGSSSSGSGNNNSNNDNSNGGNENVESNEKLSIPLKAGSYRVSSPYGYRSDPFTGERWFHNGMDYAAPVSTPIYAAADGEVLYSGKASGFGHWIVIAHNNGLYTIYGHMYGNQLYAKVGQKVKRGQHIAGVGSDGQSTGPHLHFSVANGFSGSKFSYVDPRNYY</sequence>
<dbReference type="SUPFAM" id="SSF51261">
    <property type="entry name" value="Duplicated hybrid motif"/>
    <property type="match status" value="1"/>
</dbReference>
<dbReference type="PANTHER" id="PTHR21666:SF270">
    <property type="entry name" value="MUREIN HYDROLASE ACTIVATOR ENVC"/>
    <property type="match status" value="1"/>
</dbReference>
<dbReference type="GO" id="GO:0004222">
    <property type="term" value="F:metalloendopeptidase activity"/>
    <property type="evidence" value="ECO:0007669"/>
    <property type="project" value="TreeGrafter"/>
</dbReference>
<gene>
    <name evidence="6" type="ORF">B4088_0485</name>
</gene>
<name>A0A161TA81_BACCE</name>
<proteinExistence type="predicted"/>
<feature type="compositionally biased region" description="Basic and acidic residues" evidence="3">
    <location>
        <begin position="256"/>
        <end position="275"/>
    </location>
</feature>
<feature type="coiled-coil region" evidence="2">
    <location>
        <begin position="27"/>
        <end position="103"/>
    </location>
</feature>
<evidence type="ECO:0000313" key="6">
    <source>
        <dbReference type="EMBL" id="KZD72024.1"/>
    </source>
</evidence>
<dbReference type="InterPro" id="IPR057309">
    <property type="entry name" value="PcsB_CC"/>
</dbReference>
<evidence type="ECO:0000259" key="4">
    <source>
        <dbReference type="Pfam" id="PF01551"/>
    </source>
</evidence>
<dbReference type="Gene3D" id="2.70.70.10">
    <property type="entry name" value="Glucose Permease (Domain IIA)"/>
    <property type="match status" value="1"/>
</dbReference>
<evidence type="ECO:0000313" key="7">
    <source>
        <dbReference type="Proteomes" id="UP000076482"/>
    </source>
</evidence>
<feature type="compositionally biased region" description="Low complexity" evidence="3">
    <location>
        <begin position="276"/>
        <end position="316"/>
    </location>
</feature>
<feature type="domain" description="Peptidoglycan hydrolase PcsB coiled-coil" evidence="5">
    <location>
        <begin position="100"/>
        <end position="162"/>
    </location>
</feature>
<dbReference type="InterPro" id="IPR011055">
    <property type="entry name" value="Dup_hybrid_motif"/>
</dbReference>
<feature type="region of interest" description="Disordered" evidence="3">
    <location>
        <begin position="256"/>
        <end position="319"/>
    </location>
</feature>
<dbReference type="PATRIC" id="fig|1396.535.peg.4238"/>
<dbReference type="InterPro" id="IPR016047">
    <property type="entry name" value="M23ase_b-sheet_dom"/>
</dbReference>
<dbReference type="Pfam" id="PF24568">
    <property type="entry name" value="CC_PcsB"/>
    <property type="match status" value="1"/>
</dbReference>
<dbReference type="InterPro" id="IPR050570">
    <property type="entry name" value="Cell_wall_metabolism_enzyme"/>
</dbReference>
<accession>A0A161TA81</accession>
<dbReference type="Gene3D" id="6.10.250.3150">
    <property type="match status" value="1"/>
</dbReference>
<comment type="caution">
    <text evidence="6">The sequence shown here is derived from an EMBL/GenBank/DDBJ whole genome shotgun (WGS) entry which is preliminary data.</text>
</comment>
<dbReference type="CDD" id="cd12797">
    <property type="entry name" value="M23_peptidase"/>
    <property type="match status" value="1"/>
</dbReference>
<evidence type="ECO:0000256" key="1">
    <source>
        <dbReference type="ARBA" id="ARBA00022729"/>
    </source>
</evidence>
<reference evidence="6 7" key="1">
    <citation type="submission" date="2015-09" db="EMBL/GenBank/DDBJ databases">
        <title>Bacillus cereus food isolates.</title>
        <authorList>
            <person name="Boekhorst J."/>
        </authorList>
    </citation>
    <scope>NUCLEOTIDE SEQUENCE [LARGE SCALE GENOMIC DNA]</scope>
    <source>
        <strain evidence="6 7">B4088</strain>
    </source>
</reference>
<evidence type="ECO:0000256" key="2">
    <source>
        <dbReference type="SAM" id="Coils"/>
    </source>
</evidence>
<dbReference type="PANTHER" id="PTHR21666">
    <property type="entry name" value="PEPTIDASE-RELATED"/>
    <property type="match status" value="1"/>
</dbReference>
<evidence type="ECO:0000256" key="3">
    <source>
        <dbReference type="SAM" id="MobiDB-lite"/>
    </source>
</evidence>
<dbReference type="EMBL" id="LJKE01000015">
    <property type="protein sequence ID" value="KZD72024.1"/>
    <property type="molecule type" value="Genomic_DNA"/>
</dbReference>